<dbReference type="OrthoDB" id="7477646at2759"/>
<protein>
    <submittedName>
        <fullName evidence="2">Uncharacterized protein</fullName>
    </submittedName>
</protein>
<accession>A0A4C1V1J6</accession>
<keyword evidence="1" id="KW-1133">Transmembrane helix</keyword>
<feature type="transmembrane region" description="Helical" evidence="1">
    <location>
        <begin position="85"/>
        <end position="105"/>
    </location>
</feature>
<evidence type="ECO:0000313" key="3">
    <source>
        <dbReference type="Proteomes" id="UP000299102"/>
    </source>
</evidence>
<sequence length="223" mass="25118">MQAIAAHAHSQHQSQRAALLSFWVEIKYLTEGGRVEHGGVVGHRKSQSLGSVSFLISVSLAKTKLKESVEIPVLTRCCFCVPLRLGLLAFAYLNLVLTVLVMIYLAYYMNTYSVLVQTPSNNVRFVLDLTALCIETAMTTAFIVALHKKHVLLMKIYLCFEVVFSILGFIYSIATITKETASEVFLILFQLMLQIYLIILIWSSIVKMERDGTVKYTRETNQA</sequence>
<dbReference type="AlphaFoldDB" id="A0A4C1V1J6"/>
<dbReference type="EMBL" id="BGZK01000259">
    <property type="protein sequence ID" value="GBP32400.1"/>
    <property type="molecule type" value="Genomic_DNA"/>
</dbReference>
<dbReference type="Proteomes" id="UP000299102">
    <property type="component" value="Unassembled WGS sequence"/>
</dbReference>
<evidence type="ECO:0000313" key="2">
    <source>
        <dbReference type="EMBL" id="GBP32400.1"/>
    </source>
</evidence>
<feature type="transmembrane region" description="Helical" evidence="1">
    <location>
        <begin position="186"/>
        <end position="206"/>
    </location>
</feature>
<keyword evidence="1" id="KW-0812">Transmembrane</keyword>
<feature type="transmembrane region" description="Helical" evidence="1">
    <location>
        <begin position="125"/>
        <end position="144"/>
    </location>
</feature>
<reference evidence="2 3" key="1">
    <citation type="journal article" date="2019" name="Commun. Biol.">
        <title>The bagworm genome reveals a unique fibroin gene that provides high tensile strength.</title>
        <authorList>
            <person name="Kono N."/>
            <person name="Nakamura H."/>
            <person name="Ohtoshi R."/>
            <person name="Tomita M."/>
            <person name="Numata K."/>
            <person name="Arakawa K."/>
        </authorList>
    </citation>
    <scope>NUCLEOTIDE SEQUENCE [LARGE SCALE GENOMIC DNA]</scope>
</reference>
<comment type="caution">
    <text evidence="2">The sequence shown here is derived from an EMBL/GenBank/DDBJ whole genome shotgun (WGS) entry which is preliminary data.</text>
</comment>
<name>A0A4C1V1J6_EUMVA</name>
<evidence type="ECO:0000256" key="1">
    <source>
        <dbReference type="SAM" id="Phobius"/>
    </source>
</evidence>
<keyword evidence="1" id="KW-0472">Membrane</keyword>
<gene>
    <name evidence="2" type="ORF">EVAR_81207_1</name>
</gene>
<proteinExistence type="predicted"/>
<keyword evidence="3" id="KW-1185">Reference proteome</keyword>
<organism evidence="2 3">
    <name type="scientific">Eumeta variegata</name>
    <name type="common">Bagworm moth</name>
    <name type="synonym">Eumeta japonica</name>
    <dbReference type="NCBI Taxonomy" id="151549"/>
    <lineage>
        <taxon>Eukaryota</taxon>
        <taxon>Metazoa</taxon>
        <taxon>Ecdysozoa</taxon>
        <taxon>Arthropoda</taxon>
        <taxon>Hexapoda</taxon>
        <taxon>Insecta</taxon>
        <taxon>Pterygota</taxon>
        <taxon>Neoptera</taxon>
        <taxon>Endopterygota</taxon>
        <taxon>Lepidoptera</taxon>
        <taxon>Glossata</taxon>
        <taxon>Ditrysia</taxon>
        <taxon>Tineoidea</taxon>
        <taxon>Psychidae</taxon>
        <taxon>Oiketicinae</taxon>
        <taxon>Eumeta</taxon>
    </lineage>
</organism>
<feature type="transmembrane region" description="Helical" evidence="1">
    <location>
        <begin position="156"/>
        <end position="174"/>
    </location>
</feature>